<evidence type="ECO:0000256" key="5">
    <source>
        <dbReference type="ARBA" id="ARBA00022989"/>
    </source>
</evidence>
<feature type="domain" description="Cytochrome c" evidence="11">
    <location>
        <begin position="35"/>
        <end position="190"/>
    </location>
</feature>
<evidence type="ECO:0000256" key="7">
    <source>
        <dbReference type="ARBA" id="ARBA00023136"/>
    </source>
</evidence>
<evidence type="ECO:0000256" key="6">
    <source>
        <dbReference type="ARBA" id="ARBA00023004"/>
    </source>
</evidence>
<keyword evidence="4 8" id="KW-0479">Metal-binding</keyword>
<dbReference type="GO" id="GO:0046872">
    <property type="term" value="F:metal ion binding"/>
    <property type="evidence" value="ECO:0007669"/>
    <property type="project" value="UniProtKB-KW"/>
</dbReference>
<proteinExistence type="predicted"/>
<feature type="binding site" description="covalent" evidence="8">
    <location>
        <position position="48"/>
    </location>
    <ligand>
        <name>heme c</name>
        <dbReference type="ChEBI" id="CHEBI:61717"/>
    </ligand>
</feature>
<dbReference type="GO" id="GO:0009055">
    <property type="term" value="F:electron transfer activity"/>
    <property type="evidence" value="ECO:0007669"/>
    <property type="project" value="InterPro"/>
</dbReference>
<evidence type="ECO:0000256" key="1">
    <source>
        <dbReference type="ARBA" id="ARBA00004370"/>
    </source>
</evidence>
<feature type="binding site" description="covalent" evidence="8">
    <location>
        <position position="51"/>
    </location>
    <ligand>
        <name>heme c</name>
        <dbReference type="ChEBI" id="CHEBI:61717"/>
    </ligand>
</feature>
<dbReference type="eggNOG" id="COG2857">
    <property type="taxonomic scope" value="Bacteria"/>
</dbReference>
<dbReference type="PANTHER" id="PTHR10266">
    <property type="entry name" value="CYTOCHROME C1"/>
    <property type="match status" value="1"/>
</dbReference>
<dbReference type="PRINTS" id="PR00603">
    <property type="entry name" value="CYTOCHROMEC1"/>
</dbReference>
<comment type="subcellular location">
    <subcellularLocation>
        <location evidence="1">Membrane</location>
    </subcellularLocation>
</comment>
<evidence type="ECO:0000256" key="8">
    <source>
        <dbReference type="PIRSR" id="PIRSR602326-1"/>
    </source>
</evidence>
<evidence type="ECO:0000256" key="2">
    <source>
        <dbReference type="ARBA" id="ARBA00022617"/>
    </source>
</evidence>
<dbReference type="AlphaFoldDB" id="A0A078L1J9"/>
<keyword evidence="6 8" id="KW-0408">Iron</keyword>
<evidence type="ECO:0000256" key="10">
    <source>
        <dbReference type="SAM" id="SignalP"/>
    </source>
</evidence>
<accession>A0A078L1J9</accession>
<dbReference type="SUPFAM" id="SSF46626">
    <property type="entry name" value="Cytochrome c"/>
    <property type="match status" value="1"/>
</dbReference>
<protein>
    <submittedName>
        <fullName evidence="12">Cytochrome C1 family protein</fullName>
    </submittedName>
</protein>
<feature type="chain" id="PRO_5009744174" evidence="10">
    <location>
        <begin position="24"/>
        <end position="226"/>
    </location>
</feature>
<dbReference type="Gene3D" id="1.10.760.10">
    <property type="entry name" value="Cytochrome c-like domain"/>
    <property type="match status" value="1"/>
</dbReference>
<dbReference type="PANTHER" id="PTHR10266:SF3">
    <property type="entry name" value="CYTOCHROME C1, HEME PROTEIN, MITOCHONDRIAL"/>
    <property type="match status" value="1"/>
</dbReference>
<comment type="cofactor">
    <cofactor evidence="8">
        <name>heme c</name>
        <dbReference type="ChEBI" id="CHEBI:61717"/>
    </cofactor>
    <text evidence="8">Binds 1 heme c group covalently per subunit.</text>
</comment>
<keyword evidence="3 9" id="KW-0812">Transmembrane</keyword>
<evidence type="ECO:0000313" key="13">
    <source>
        <dbReference type="Proteomes" id="UP000044071"/>
    </source>
</evidence>
<evidence type="ECO:0000259" key="11">
    <source>
        <dbReference type="PROSITE" id="PS51007"/>
    </source>
</evidence>
<evidence type="ECO:0000256" key="9">
    <source>
        <dbReference type="SAM" id="Phobius"/>
    </source>
</evidence>
<feature type="binding site" description="covalent" evidence="8">
    <location>
        <position position="154"/>
    </location>
    <ligand>
        <name>heme c</name>
        <dbReference type="ChEBI" id="CHEBI:61717"/>
    </ligand>
</feature>
<feature type="binding site" description="covalent" evidence="8">
    <location>
        <position position="52"/>
    </location>
    <ligand>
        <name>heme c</name>
        <dbReference type="ChEBI" id="CHEBI:61717"/>
    </ligand>
</feature>
<keyword evidence="5 9" id="KW-1133">Transmembrane helix</keyword>
<dbReference type="EMBL" id="CCSB01000002">
    <property type="protein sequence ID" value="CDZ77894.1"/>
    <property type="molecule type" value="Genomic_DNA"/>
</dbReference>
<dbReference type="InterPro" id="IPR009056">
    <property type="entry name" value="Cyt_c-like_dom"/>
</dbReference>
<keyword evidence="13" id="KW-1185">Reference proteome</keyword>
<name>A0A078L1J9_9GAMM</name>
<dbReference type="Pfam" id="PF02167">
    <property type="entry name" value="Cytochrom_C1"/>
    <property type="match status" value="1"/>
</dbReference>
<dbReference type="GO" id="GO:0016020">
    <property type="term" value="C:membrane"/>
    <property type="evidence" value="ECO:0007669"/>
    <property type="project" value="UniProtKB-SubCell"/>
</dbReference>
<dbReference type="InterPro" id="IPR002326">
    <property type="entry name" value="Cyt_c1"/>
</dbReference>
<reference evidence="12 13" key="1">
    <citation type="submission" date="2014-06" db="EMBL/GenBank/DDBJ databases">
        <authorList>
            <person name="Urmite Genomes Urmite Genomes"/>
        </authorList>
    </citation>
    <scope>NUCLEOTIDE SEQUENCE [LARGE SCALE GENOMIC DNA]</scope>
</reference>
<gene>
    <name evidence="12" type="ORF">BN59_02187</name>
</gene>
<evidence type="ECO:0000256" key="3">
    <source>
        <dbReference type="ARBA" id="ARBA00022692"/>
    </source>
</evidence>
<keyword evidence="10" id="KW-0732">Signal</keyword>
<keyword evidence="2 8" id="KW-0349">Heme</keyword>
<dbReference type="Proteomes" id="UP000044071">
    <property type="component" value="Unassembled WGS sequence"/>
</dbReference>
<evidence type="ECO:0000256" key="4">
    <source>
        <dbReference type="ARBA" id="ARBA00022723"/>
    </source>
</evidence>
<dbReference type="Gene3D" id="1.20.5.100">
    <property type="entry name" value="Cytochrome c1, transmembrane anchor, C-terminal"/>
    <property type="match status" value="1"/>
</dbReference>
<dbReference type="PROSITE" id="PS51007">
    <property type="entry name" value="CYTC"/>
    <property type="match status" value="1"/>
</dbReference>
<dbReference type="GO" id="GO:0020037">
    <property type="term" value="F:heme binding"/>
    <property type="evidence" value="ECO:0007669"/>
    <property type="project" value="InterPro"/>
</dbReference>
<organism evidence="12 13">
    <name type="scientific">Legionella massiliensis</name>
    <dbReference type="NCBI Taxonomy" id="1034943"/>
    <lineage>
        <taxon>Bacteria</taxon>
        <taxon>Pseudomonadati</taxon>
        <taxon>Pseudomonadota</taxon>
        <taxon>Gammaproteobacteria</taxon>
        <taxon>Legionellales</taxon>
        <taxon>Legionellaceae</taxon>
        <taxon>Legionella</taxon>
    </lineage>
</organism>
<feature type="signal peptide" evidence="10">
    <location>
        <begin position="1"/>
        <end position="23"/>
    </location>
</feature>
<dbReference type="STRING" id="1034943.BN59_02187"/>
<feature type="transmembrane region" description="Helical" evidence="9">
    <location>
        <begin position="200"/>
        <end position="218"/>
    </location>
</feature>
<sequence length="226" mass="25708">MKKLLVRYLFSLLTALLLQEAVAAKSANIDPHNQAKLQRGAKLFMNYCSGCHSLRHLRYSTLAKDLGLTDFTGQIDRDLLQSNLIFTSAKIEDPIAISMPATDAREWFGIVPPDLTLSARERGGEWIYRYLKAFYADSSRPFGANNSLTPETAMPNVLYPLWQQGQKNALYQHQYERDLEDLVSFLVYVAEPAQLVRYRMGFAVIIFLCVLSALAYLLKKSYWQGV</sequence>
<dbReference type="InterPro" id="IPR036909">
    <property type="entry name" value="Cyt_c-like_dom_sf"/>
</dbReference>
<evidence type="ECO:0000313" key="12">
    <source>
        <dbReference type="EMBL" id="CDZ77894.1"/>
    </source>
</evidence>
<keyword evidence="7 9" id="KW-0472">Membrane</keyword>